<dbReference type="Proteomes" id="UP000822688">
    <property type="component" value="Chromosome 11"/>
</dbReference>
<dbReference type="AlphaFoldDB" id="A0A8T0GEI5"/>
<dbReference type="EMBL" id="CM026432">
    <property type="protein sequence ID" value="KAG0557450.1"/>
    <property type="molecule type" value="Genomic_DNA"/>
</dbReference>
<comment type="caution">
    <text evidence="2">The sequence shown here is derived from an EMBL/GenBank/DDBJ whole genome shotgun (WGS) entry which is preliminary data.</text>
</comment>
<sequence>MHVSEKCMTVWCTSCLCFLFQTTGSWNRISKYCTALALYLLAGTNNQKCT</sequence>
<name>A0A8T0GEI5_CERPU</name>
<evidence type="ECO:0000313" key="2">
    <source>
        <dbReference type="EMBL" id="KAG0557450.1"/>
    </source>
</evidence>
<organism evidence="2 3">
    <name type="scientific">Ceratodon purpureus</name>
    <name type="common">Fire moss</name>
    <name type="synonym">Dicranum purpureum</name>
    <dbReference type="NCBI Taxonomy" id="3225"/>
    <lineage>
        <taxon>Eukaryota</taxon>
        <taxon>Viridiplantae</taxon>
        <taxon>Streptophyta</taxon>
        <taxon>Embryophyta</taxon>
        <taxon>Bryophyta</taxon>
        <taxon>Bryophytina</taxon>
        <taxon>Bryopsida</taxon>
        <taxon>Dicranidae</taxon>
        <taxon>Pseudoditrichales</taxon>
        <taxon>Ditrichaceae</taxon>
        <taxon>Ceratodon</taxon>
    </lineage>
</organism>
<protein>
    <submittedName>
        <fullName evidence="2">Uncharacterized protein</fullName>
    </submittedName>
</protein>
<feature type="chain" id="PRO_5035799999" evidence="1">
    <location>
        <begin position="25"/>
        <end position="50"/>
    </location>
</feature>
<proteinExistence type="predicted"/>
<reference evidence="2 3" key="1">
    <citation type="submission" date="2020-06" db="EMBL/GenBank/DDBJ databases">
        <title>WGS assembly of Ceratodon purpureus strain R40.</title>
        <authorList>
            <person name="Carey S.B."/>
            <person name="Jenkins J."/>
            <person name="Shu S."/>
            <person name="Lovell J.T."/>
            <person name="Sreedasyam A."/>
            <person name="Maumus F."/>
            <person name="Tiley G.P."/>
            <person name="Fernandez-Pozo N."/>
            <person name="Barry K."/>
            <person name="Chen C."/>
            <person name="Wang M."/>
            <person name="Lipzen A."/>
            <person name="Daum C."/>
            <person name="Saski C.A."/>
            <person name="Payton A.C."/>
            <person name="Mcbreen J.C."/>
            <person name="Conrad R.E."/>
            <person name="Kollar L.M."/>
            <person name="Olsson S."/>
            <person name="Huttunen S."/>
            <person name="Landis J.B."/>
            <person name="Wickett N.J."/>
            <person name="Johnson M.G."/>
            <person name="Rensing S.A."/>
            <person name="Grimwood J."/>
            <person name="Schmutz J."/>
            <person name="Mcdaniel S.F."/>
        </authorList>
    </citation>
    <scope>NUCLEOTIDE SEQUENCE [LARGE SCALE GENOMIC DNA]</scope>
    <source>
        <strain evidence="2 3">R40</strain>
    </source>
</reference>
<gene>
    <name evidence="2" type="ORF">KC19_11G131300</name>
</gene>
<feature type="signal peptide" evidence="1">
    <location>
        <begin position="1"/>
        <end position="24"/>
    </location>
</feature>
<keyword evidence="3" id="KW-1185">Reference proteome</keyword>
<keyword evidence="1" id="KW-0732">Signal</keyword>
<accession>A0A8T0GEI5</accession>
<evidence type="ECO:0000313" key="3">
    <source>
        <dbReference type="Proteomes" id="UP000822688"/>
    </source>
</evidence>
<evidence type="ECO:0000256" key="1">
    <source>
        <dbReference type="SAM" id="SignalP"/>
    </source>
</evidence>